<dbReference type="GO" id="GO:0016020">
    <property type="term" value="C:membrane"/>
    <property type="evidence" value="ECO:0007669"/>
    <property type="project" value="UniProtKB-SubCell"/>
</dbReference>
<dbReference type="PROSITE" id="PS51746">
    <property type="entry name" value="PPM_2"/>
    <property type="match status" value="1"/>
</dbReference>
<dbReference type="InterPro" id="IPR000222">
    <property type="entry name" value="PP2C_BS"/>
</dbReference>
<evidence type="ECO:0000259" key="7">
    <source>
        <dbReference type="PROSITE" id="PS51746"/>
    </source>
</evidence>
<evidence type="ECO:0000313" key="8">
    <source>
        <dbReference type="EMBL" id="CAD9261663.1"/>
    </source>
</evidence>
<evidence type="ECO:0000256" key="6">
    <source>
        <dbReference type="SAM" id="MobiDB-lite"/>
    </source>
</evidence>
<sequence>MPRKHTMRGHGGEARGSPLQGAGKRAARSRAGGHQYGRGYGRHQSPDRLEELNTIYSGPGRGGDNRSKYLAELEGTGSRASMGSRARPRSVLAQRSLAAMTYGSNSKRAMSRRAGRDAMHASTNSYGTSGMSGSYNRTGTRRGGRNRMSRLPQIAASTPSDDYAHSSDAATRARLQNSATLRGGTAHGASAGASFARIFGGDAKVSPGGDHGRGSPSRGRHRDLPSMAPRQGQRYANSALRAGAKALGLNGSSTEGGFATGQRSGGRGVTLERTAASGACSIAGLKPGNPNWKNQDNYIAIDTFGSGKKKNADKSLFAVFDGHGEFGHLVSRKCREEMPQRLISNRLDMGAAFDEAQDHFKSCEVDCSCSGATAVVIIIDNATRGRGGSSTLRIGNCGDSRAVVARVVNNTITGVTLTKDHKPDRPDERRRITAMGGKVGTRQVVVGHGPNGAITMPVGPARIWYNCRGETMGLAMSRSLGDLIAHRVGGSHEPEMTMRNLQEEDMFLLLATDGVWDVLDANAAVDIAFEVMMEAREEAGLGPKRVPMGGAAAGFSSEEWRSIPWDPEVAAKRICTTARRRWENLSAMVDDITCVVVKL</sequence>
<dbReference type="SUPFAM" id="SSF81606">
    <property type="entry name" value="PP2C-like"/>
    <property type="match status" value="1"/>
</dbReference>
<keyword evidence="4 5" id="KW-0904">Protein phosphatase</keyword>
<dbReference type="Gene3D" id="3.60.40.10">
    <property type="entry name" value="PPM-type phosphatase domain"/>
    <property type="match status" value="1"/>
</dbReference>
<proteinExistence type="inferred from homology"/>
<dbReference type="GO" id="GO:0046872">
    <property type="term" value="F:metal ion binding"/>
    <property type="evidence" value="ECO:0007669"/>
    <property type="project" value="UniProtKB-KW"/>
</dbReference>
<evidence type="ECO:0000256" key="1">
    <source>
        <dbReference type="ARBA" id="ARBA00004170"/>
    </source>
</evidence>
<dbReference type="Pfam" id="PF00481">
    <property type="entry name" value="PP2C"/>
    <property type="match status" value="1"/>
</dbReference>
<dbReference type="AlphaFoldDB" id="A0A7S1U9X7"/>
<feature type="region of interest" description="Disordered" evidence="6">
    <location>
        <begin position="202"/>
        <end position="234"/>
    </location>
</feature>
<keyword evidence="3 5" id="KW-0378">Hydrolase</keyword>
<protein>
    <recommendedName>
        <fullName evidence="7">PPM-type phosphatase domain-containing protein</fullName>
    </recommendedName>
</protein>
<dbReference type="PANTHER" id="PTHR47992">
    <property type="entry name" value="PROTEIN PHOSPHATASE"/>
    <property type="match status" value="1"/>
</dbReference>
<reference evidence="8" key="1">
    <citation type="submission" date="2021-01" db="EMBL/GenBank/DDBJ databases">
        <authorList>
            <person name="Corre E."/>
            <person name="Pelletier E."/>
            <person name="Niang G."/>
            <person name="Scheremetjew M."/>
            <person name="Finn R."/>
            <person name="Kale V."/>
            <person name="Holt S."/>
            <person name="Cochrane G."/>
            <person name="Meng A."/>
            <person name="Brown T."/>
            <person name="Cohen L."/>
        </authorList>
    </citation>
    <scope>NUCLEOTIDE SEQUENCE</scope>
    <source>
        <strain evidence="8">CCMP2877</strain>
    </source>
</reference>
<evidence type="ECO:0000256" key="5">
    <source>
        <dbReference type="RuleBase" id="RU003465"/>
    </source>
</evidence>
<feature type="compositionally biased region" description="Polar residues" evidence="6">
    <location>
        <begin position="121"/>
        <end position="135"/>
    </location>
</feature>
<dbReference type="CDD" id="cd00143">
    <property type="entry name" value="PP2Cc"/>
    <property type="match status" value="1"/>
</dbReference>
<comment type="subcellular location">
    <subcellularLocation>
        <location evidence="1">Membrane</location>
        <topology evidence="1">Peripheral membrane protein</topology>
    </subcellularLocation>
</comment>
<dbReference type="GO" id="GO:0004722">
    <property type="term" value="F:protein serine/threonine phosphatase activity"/>
    <property type="evidence" value="ECO:0007669"/>
    <property type="project" value="InterPro"/>
</dbReference>
<feature type="region of interest" description="Disordered" evidence="6">
    <location>
        <begin position="1"/>
        <end position="68"/>
    </location>
</feature>
<feature type="region of interest" description="Disordered" evidence="6">
    <location>
        <begin position="103"/>
        <end position="146"/>
    </location>
</feature>
<accession>A0A7S1U9X7</accession>
<gene>
    <name evidence="8" type="ORF">PPAR1163_LOCUS20043</name>
</gene>
<comment type="similarity">
    <text evidence="5">Belongs to the PP2C family.</text>
</comment>
<keyword evidence="2" id="KW-0479">Metal-binding</keyword>
<evidence type="ECO:0000256" key="2">
    <source>
        <dbReference type="ARBA" id="ARBA00022723"/>
    </source>
</evidence>
<name>A0A7S1U9X7_9STRA</name>
<dbReference type="SMART" id="SM00332">
    <property type="entry name" value="PP2Cc"/>
    <property type="match status" value="1"/>
</dbReference>
<dbReference type="InterPro" id="IPR001932">
    <property type="entry name" value="PPM-type_phosphatase-like_dom"/>
</dbReference>
<dbReference type="PROSITE" id="PS01032">
    <property type="entry name" value="PPM_1"/>
    <property type="match status" value="1"/>
</dbReference>
<organism evidence="8">
    <name type="scientific">Phaeomonas parva</name>
    <dbReference type="NCBI Taxonomy" id="124430"/>
    <lineage>
        <taxon>Eukaryota</taxon>
        <taxon>Sar</taxon>
        <taxon>Stramenopiles</taxon>
        <taxon>Ochrophyta</taxon>
        <taxon>Pinguiophyceae</taxon>
        <taxon>Pinguiochrysidales</taxon>
        <taxon>Pinguiochrysidaceae</taxon>
        <taxon>Phaeomonas</taxon>
    </lineage>
</organism>
<dbReference type="InterPro" id="IPR036457">
    <property type="entry name" value="PPM-type-like_dom_sf"/>
</dbReference>
<dbReference type="EMBL" id="HBGJ01031705">
    <property type="protein sequence ID" value="CAD9261663.1"/>
    <property type="molecule type" value="Transcribed_RNA"/>
</dbReference>
<feature type="domain" description="PPM-type phosphatase" evidence="7">
    <location>
        <begin position="279"/>
        <end position="599"/>
    </location>
</feature>
<evidence type="ECO:0000256" key="4">
    <source>
        <dbReference type="ARBA" id="ARBA00022912"/>
    </source>
</evidence>
<evidence type="ECO:0000256" key="3">
    <source>
        <dbReference type="ARBA" id="ARBA00022801"/>
    </source>
</evidence>
<feature type="compositionally biased region" description="Low complexity" evidence="6">
    <location>
        <begin position="21"/>
        <end position="33"/>
    </location>
</feature>
<dbReference type="InterPro" id="IPR015655">
    <property type="entry name" value="PP2C"/>
</dbReference>